<dbReference type="Pfam" id="PF01535">
    <property type="entry name" value="PPR"/>
    <property type="match status" value="1"/>
</dbReference>
<dbReference type="PANTHER" id="PTHR47936:SF5">
    <property type="entry name" value="PENTACOTRIPEPTIDE-REPEAT REGION OF PRORP DOMAIN-CONTAINING PROTEIN"/>
    <property type="match status" value="1"/>
</dbReference>
<feature type="region of interest" description="Disordered" evidence="4">
    <location>
        <begin position="1"/>
        <end position="128"/>
    </location>
</feature>
<evidence type="ECO:0000256" key="2">
    <source>
        <dbReference type="ARBA" id="ARBA00022737"/>
    </source>
</evidence>
<sequence>MALRVGAEDYYAGHRPIQGDDGEVDVPVDGNRDRATTADGALDLRREPGREERAGERRRVVGDHEVEGVIEEREVVRHNPNTKSTPKPKPTPKPPAADAGSIADEKPPKPLGARPAAKGDSDGKHKLPKPLGLLVKALIRQRDPDKLISGFIQASTVSSRFRDRYRVFEVAVSRLASLGRQDGIEAIIEAQLPFLEASAEGFATRLIRLYGRASMPSHAAATFHKLPAQHKSNMTFNSLLSCYADAGDFDGLTTAFQEIPATYPSIVPTVYSYNVLIHALCQKPDISAALETVLLMEKRGVSPDIITFNTLLNGFCNNVGVDEAETVWEMIKERNLEPDAKCYNAKLRGLVAEGRIDDAAAVLEGLEKDGPKPDTVSYNELIRGYCKAGKLQEAKKLYDDLVKNECAPNKGTYETLLPHLLQAGELDCALTYCYKIFSHKRNLRVECGVLQDVVNALVDVWRVEEAAKIVVLGRKKYYPRKGLRMPDSAKDSQLRAETNDEEAISEEECEVEHETEK</sequence>
<evidence type="ECO:0000256" key="1">
    <source>
        <dbReference type="ARBA" id="ARBA00007626"/>
    </source>
</evidence>
<evidence type="ECO:0000256" key="3">
    <source>
        <dbReference type="ARBA" id="ARBA00022946"/>
    </source>
</evidence>
<dbReference type="InterPro" id="IPR002885">
    <property type="entry name" value="PPR_rpt"/>
</dbReference>
<feature type="compositionally biased region" description="Acidic residues" evidence="4">
    <location>
        <begin position="499"/>
        <end position="511"/>
    </location>
</feature>
<protein>
    <recommendedName>
        <fullName evidence="6">Pentatricopeptide repeat-containing protein</fullName>
    </recommendedName>
</protein>
<accession>M8BHC8</accession>
<dbReference type="EnsemblPlants" id="EMT06138">
    <property type="protein sequence ID" value="EMT06138"/>
    <property type="gene ID" value="F775_02979"/>
</dbReference>
<reference evidence="5" key="1">
    <citation type="submission" date="2015-06" db="UniProtKB">
        <authorList>
            <consortium name="EnsemblPlants"/>
        </authorList>
    </citation>
    <scope>IDENTIFICATION</scope>
</reference>
<feature type="compositionally biased region" description="Basic and acidic residues" evidence="4">
    <location>
        <begin position="487"/>
        <end position="498"/>
    </location>
</feature>
<dbReference type="GO" id="GO:0031930">
    <property type="term" value="P:mitochondria-nucleus signaling pathway"/>
    <property type="evidence" value="ECO:0007669"/>
    <property type="project" value="TreeGrafter"/>
</dbReference>
<evidence type="ECO:0000256" key="4">
    <source>
        <dbReference type="SAM" id="MobiDB-lite"/>
    </source>
</evidence>
<feature type="compositionally biased region" description="Basic and acidic residues" evidence="4">
    <location>
        <begin position="30"/>
        <end position="77"/>
    </location>
</feature>
<comment type="similarity">
    <text evidence="1">Belongs to the PPR family. P subfamily.</text>
</comment>
<name>M8BHC8_AEGTA</name>
<evidence type="ECO:0000313" key="5">
    <source>
        <dbReference type="EnsemblPlants" id="EMT06138"/>
    </source>
</evidence>
<dbReference type="PROSITE" id="PS51375">
    <property type="entry name" value="PPR"/>
    <property type="match status" value="4"/>
</dbReference>
<dbReference type="AlphaFoldDB" id="M8BHC8"/>
<dbReference type="Pfam" id="PF13041">
    <property type="entry name" value="PPR_2"/>
    <property type="match status" value="2"/>
</dbReference>
<dbReference type="GO" id="GO:0010019">
    <property type="term" value="P:chloroplast-nucleus signaling pathway"/>
    <property type="evidence" value="ECO:0007669"/>
    <property type="project" value="TreeGrafter"/>
</dbReference>
<proteinExistence type="inferred from homology"/>
<dbReference type="Gene3D" id="1.25.40.10">
    <property type="entry name" value="Tetratricopeptide repeat domain"/>
    <property type="match status" value="2"/>
</dbReference>
<dbReference type="NCBIfam" id="TIGR00756">
    <property type="entry name" value="PPR"/>
    <property type="match status" value="3"/>
</dbReference>
<evidence type="ECO:0008006" key="6">
    <source>
        <dbReference type="Google" id="ProtNLM"/>
    </source>
</evidence>
<organism evidence="5">
    <name type="scientific">Aegilops tauschii</name>
    <name type="common">Tausch's goatgrass</name>
    <name type="synonym">Aegilops squarrosa</name>
    <dbReference type="NCBI Taxonomy" id="37682"/>
    <lineage>
        <taxon>Eukaryota</taxon>
        <taxon>Viridiplantae</taxon>
        <taxon>Streptophyta</taxon>
        <taxon>Embryophyta</taxon>
        <taxon>Tracheophyta</taxon>
        <taxon>Spermatophyta</taxon>
        <taxon>Magnoliopsida</taxon>
        <taxon>Liliopsida</taxon>
        <taxon>Poales</taxon>
        <taxon>Poaceae</taxon>
        <taxon>BOP clade</taxon>
        <taxon>Pooideae</taxon>
        <taxon>Triticodae</taxon>
        <taxon>Triticeae</taxon>
        <taxon>Triticinae</taxon>
        <taxon>Aegilops</taxon>
    </lineage>
</organism>
<dbReference type="ExpressionAtlas" id="M8BHC8">
    <property type="expression patterns" value="baseline"/>
</dbReference>
<dbReference type="PANTHER" id="PTHR47936">
    <property type="entry name" value="PPR_LONG DOMAIN-CONTAINING PROTEIN"/>
    <property type="match status" value="1"/>
</dbReference>
<keyword evidence="2" id="KW-0677">Repeat</keyword>
<feature type="region of interest" description="Disordered" evidence="4">
    <location>
        <begin position="482"/>
        <end position="517"/>
    </location>
</feature>
<dbReference type="GO" id="GO:0009507">
    <property type="term" value="C:chloroplast"/>
    <property type="evidence" value="ECO:0007669"/>
    <property type="project" value="TreeGrafter"/>
</dbReference>
<keyword evidence="3" id="KW-0809">Transit peptide</keyword>
<dbReference type="InterPro" id="IPR011990">
    <property type="entry name" value="TPR-like_helical_dom_sf"/>
</dbReference>